<feature type="compositionally biased region" description="Acidic residues" evidence="2">
    <location>
        <begin position="479"/>
        <end position="492"/>
    </location>
</feature>
<keyword evidence="1" id="KW-0479">Metal-binding</keyword>
<feature type="domain" description="SWIM-type" evidence="3">
    <location>
        <begin position="54"/>
        <end position="92"/>
    </location>
</feature>
<dbReference type="GeneID" id="85167036"/>
<keyword evidence="5" id="KW-1185">Reference proteome</keyword>
<evidence type="ECO:0000259" key="3">
    <source>
        <dbReference type="PROSITE" id="PS50966"/>
    </source>
</evidence>
<evidence type="ECO:0000313" key="5">
    <source>
        <dbReference type="Proteomes" id="UP000029033"/>
    </source>
</evidence>
<dbReference type="eggNOG" id="COG4715">
    <property type="taxonomic scope" value="Bacteria"/>
</dbReference>
<dbReference type="GO" id="GO:0008270">
    <property type="term" value="F:zinc ion binding"/>
    <property type="evidence" value="ECO:0007669"/>
    <property type="project" value="UniProtKB-KW"/>
</dbReference>
<feature type="compositionally biased region" description="Basic and acidic residues" evidence="2">
    <location>
        <begin position="169"/>
        <end position="184"/>
    </location>
</feature>
<keyword evidence="1" id="KW-0862">Zinc</keyword>
<dbReference type="eggNOG" id="COG4279">
    <property type="taxonomic scope" value="Bacteria"/>
</dbReference>
<name>A0A087DFX0_9BIFI</name>
<dbReference type="OrthoDB" id="3226637at2"/>
<feature type="compositionally biased region" description="Acidic residues" evidence="2">
    <location>
        <begin position="450"/>
        <end position="469"/>
    </location>
</feature>
<keyword evidence="1" id="KW-0863">Zinc-finger</keyword>
<sequence>MDEQLHELDDSYYHLFERRILDRGHAYYDAGKVDPPIMIAENLWHTVVRGTDDYLVDIRLRHGRVVSAACTCPYARRSMYCKHVAAALIAMSEERLRQRRTDESADQSPRFPREALNCVRWYAMKEFPKYQGLTEEDWRAVRRIFETLYCIPDLDKTYMRETMKALHESTDERRANGEARRAQYDDDESDSWSKEKRYCDFRRSKENDYEPRTETLAEQHESRYRAKMKRPSERYASLANMRLMVPFFDATHLDELPHTWMTILEAAYEHLHDREGLRRLYVYYILIAQTDPEAVYVQKLRDLSGEHWQEDRDRIVGLCERNRRGHMGSAPVNPAYERLLREERLSDAAWKYCWINSRDILIRMLDIVAIKPENADLALKVITRVLDNPDSPIFEHDTKQSAERICRWLRKIDSVYGYQQAYDLAGRIVDMFPDRSALREKLADYLPQCEVEDDGDDDGAEDGEVDAIDAADSGNADLDGTDSDDIGETNHE</sequence>
<feature type="region of interest" description="Disordered" evidence="2">
    <location>
        <begin position="449"/>
        <end position="492"/>
    </location>
</feature>
<dbReference type="PROSITE" id="PS50966">
    <property type="entry name" value="ZF_SWIM"/>
    <property type="match status" value="1"/>
</dbReference>
<evidence type="ECO:0000256" key="2">
    <source>
        <dbReference type="SAM" id="MobiDB-lite"/>
    </source>
</evidence>
<protein>
    <submittedName>
        <fullName evidence="4">Zinc finger, SWIM domain-containing protein</fullName>
    </submittedName>
</protein>
<dbReference type="AlphaFoldDB" id="A0A087DFX0"/>
<dbReference type="EMBL" id="JGZO01000008">
    <property type="protein sequence ID" value="KFI94420.1"/>
    <property type="molecule type" value="Genomic_DNA"/>
</dbReference>
<reference evidence="4 5" key="1">
    <citation type="submission" date="2014-03" db="EMBL/GenBank/DDBJ databases">
        <title>Genomics of Bifidobacteria.</title>
        <authorList>
            <person name="Ventura M."/>
            <person name="Milani C."/>
            <person name="Lugli G.A."/>
        </authorList>
    </citation>
    <scope>NUCLEOTIDE SEQUENCE [LARGE SCALE GENOMIC DNA]</scope>
    <source>
        <strain evidence="4 5">LMG 21589</strain>
    </source>
</reference>
<dbReference type="Proteomes" id="UP000029033">
    <property type="component" value="Unassembled WGS sequence"/>
</dbReference>
<organism evidence="4 5">
    <name type="scientific">Bifidobacterium scardovii</name>
    <dbReference type="NCBI Taxonomy" id="158787"/>
    <lineage>
        <taxon>Bacteria</taxon>
        <taxon>Bacillati</taxon>
        <taxon>Actinomycetota</taxon>
        <taxon>Actinomycetes</taxon>
        <taxon>Bifidobacteriales</taxon>
        <taxon>Bifidobacteriaceae</taxon>
        <taxon>Bifidobacterium</taxon>
    </lineage>
</organism>
<dbReference type="Pfam" id="PF04434">
    <property type="entry name" value="SWIM"/>
    <property type="match status" value="1"/>
</dbReference>
<dbReference type="InterPro" id="IPR007527">
    <property type="entry name" value="Znf_SWIM"/>
</dbReference>
<proteinExistence type="predicted"/>
<dbReference type="RefSeq" id="WP_081892939.1">
    <property type="nucleotide sequence ID" value="NZ_CAUPKV010000056.1"/>
</dbReference>
<evidence type="ECO:0000256" key="1">
    <source>
        <dbReference type="PROSITE-ProRule" id="PRU00325"/>
    </source>
</evidence>
<feature type="region of interest" description="Disordered" evidence="2">
    <location>
        <begin position="169"/>
        <end position="188"/>
    </location>
</feature>
<dbReference type="STRING" id="158787.BSCA_1447"/>
<evidence type="ECO:0000313" key="4">
    <source>
        <dbReference type="EMBL" id="KFI94420.1"/>
    </source>
</evidence>
<accession>A0A087DFX0</accession>
<comment type="caution">
    <text evidence="4">The sequence shown here is derived from an EMBL/GenBank/DDBJ whole genome shotgun (WGS) entry which is preliminary data.</text>
</comment>
<gene>
    <name evidence="4" type="ORF">BSCA_1447</name>
</gene>